<dbReference type="OrthoDB" id="10299683at2759"/>
<feature type="compositionally biased region" description="Polar residues" evidence="1">
    <location>
        <begin position="217"/>
        <end position="226"/>
    </location>
</feature>
<feature type="compositionally biased region" description="Low complexity" evidence="1">
    <location>
        <begin position="163"/>
        <end position="182"/>
    </location>
</feature>
<accession>A0A2C9M2E2</accession>
<dbReference type="VEuPathDB" id="VectorBase:BGLB037745"/>
<feature type="region of interest" description="Disordered" evidence="1">
    <location>
        <begin position="217"/>
        <end position="240"/>
    </location>
</feature>
<gene>
    <name evidence="2" type="primary">106078286</name>
</gene>
<reference evidence="2" key="1">
    <citation type="submission" date="2020-05" db="UniProtKB">
        <authorList>
            <consortium name="EnsemblMetazoa"/>
        </authorList>
    </citation>
    <scope>IDENTIFICATION</scope>
    <source>
        <strain evidence="2">BB02</strain>
    </source>
</reference>
<proteinExistence type="predicted"/>
<organism evidence="2 3">
    <name type="scientific">Biomphalaria glabrata</name>
    <name type="common">Bloodfluke planorb</name>
    <name type="synonym">Freshwater snail</name>
    <dbReference type="NCBI Taxonomy" id="6526"/>
    <lineage>
        <taxon>Eukaryota</taxon>
        <taxon>Metazoa</taxon>
        <taxon>Spiralia</taxon>
        <taxon>Lophotrochozoa</taxon>
        <taxon>Mollusca</taxon>
        <taxon>Gastropoda</taxon>
        <taxon>Heterobranchia</taxon>
        <taxon>Euthyneura</taxon>
        <taxon>Panpulmonata</taxon>
        <taxon>Hygrophila</taxon>
        <taxon>Lymnaeoidea</taxon>
        <taxon>Planorbidae</taxon>
        <taxon>Biomphalaria</taxon>
    </lineage>
</organism>
<name>A0A2C9M2E2_BIOGL</name>
<feature type="region of interest" description="Disordered" evidence="1">
    <location>
        <begin position="161"/>
        <end position="185"/>
    </location>
</feature>
<feature type="region of interest" description="Disordered" evidence="1">
    <location>
        <begin position="319"/>
        <end position="341"/>
    </location>
</feature>
<feature type="compositionally biased region" description="Polar residues" evidence="1">
    <location>
        <begin position="512"/>
        <end position="527"/>
    </location>
</feature>
<feature type="region of interest" description="Disordered" evidence="1">
    <location>
        <begin position="496"/>
        <end position="537"/>
    </location>
</feature>
<dbReference type="EnsemblMetazoa" id="BGLB037745-RA">
    <property type="protein sequence ID" value="BGLB037745-PA"/>
    <property type="gene ID" value="BGLB037745"/>
</dbReference>
<evidence type="ECO:0000313" key="2">
    <source>
        <dbReference type="EnsemblMetazoa" id="BGLB037745-PA"/>
    </source>
</evidence>
<evidence type="ECO:0000313" key="3">
    <source>
        <dbReference type="Proteomes" id="UP000076420"/>
    </source>
</evidence>
<sequence>MNNSWILNDILKLYSNNAQAGQFGESEKIAQIKTLQDELYLTDGYYLIPLYPQSHSAIQKDQDDIYSIHQSIDLNIQLYTFQLLNTECDSQDEYKLTIQVIKWSSTETHTSIDPAKLSDVNNLEIVKQSLRDKSLQIPELLNNSEPLSILMNEFNLGNSLAYSQQQQHESSQESSSDNSPESLFLSCDRQSQQDSIISVYSIEPVFHVEPERSVNNTRFTNSSESVHITDETSESDSQDAQCDCLRTASKQKMRLRYVLIPEDQQQILDALPEWKSSYEPSLISSQASLQESSQPSSFTNIKDKQAAEPMAPEFQSMKANQNQAVKNDSHTSKENSSGSLFSDLDCEAHTSSAKMIISPETSSLSGKRKLKKKAKIGKSSSNLLRNDCESSVSVKKSRTISHISCTTGHESSLDSTIKHNISKCVKNEYGISNSVTDHRSLDTDTTNLNYWDCSQKNKMKTRSMIKKHTSVTGAFSGLPLNVTDQCDMQITNVKREKVPKKTSADNKKFSSSRRQTSNQECPSQDMTIMQHDPTEKNRESLKTILNFISSGTKRGFTKL</sequence>
<dbReference type="VEuPathDB" id="VectorBase:BGLAX_050385"/>
<dbReference type="KEGG" id="bgt:106078286"/>
<dbReference type="Proteomes" id="UP000076420">
    <property type="component" value="Unassembled WGS sequence"/>
</dbReference>
<evidence type="ECO:0000256" key="1">
    <source>
        <dbReference type="SAM" id="MobiDB-lite"/>
    </source>
</evidence>
<dbReference type="AlphaFoldDB" id="A0A2C9M2E2"/>
<protein>
    <submittedName>
        <fullName evidence="2">Uncharacterized protein</fullName>
    </submittedName>
</protein>